<comment type="caution">
    <text evidence="1">The sequence shown here is derived from an EMBL/GenBank/DDBJ whole genome shotgun (WGS) entry which is preliminary data.</text>
</comment>
<organism evidence="1 2">
    <name type="scientific">Trifolium medium</name>
    <dbReference type="NCBI Taxonomy" id="97028"/>
    <lineage>
        <taxon>Eukaryota</taxon>
        <taxon>Viridiplantae</taxon>
        <taxon>Streptophyta</taxon>
        <taxon>Embryophyta</taxon>
        <taxon>Tracheophyta</taxon>
        <taxon>Spermatophyta</taxon>
        <taxon>Magnoliopsida</taxon>
        <taxon>eudicotyledons</taxon>
        <taxon>Gunneridae</taxon>
        <taxon>Pentapetalae</taxon>
        <taxon>rosids</taxon>
        <taxon>fabids</taxon>
        <taxon>Fabales</taxon>
        <taxon>Fabaceae</taxon>
        <taxon>Papilionoideae</taxon>
        <taxon>50 kb inversion clade</taxon>
        <taxon>NPAAA clade</taxon>
        <taxon>Hologalegina</taxon>
        <taxon>IRL clade</taxon>
        <taxon>Trifolieae</taxon>
        <taxon>Trifolium</taxon>
    </lineage>
</organism>
<evidence type="ECO:0000313" key="1">
    <source>
        <dbReference type="EMBL" id="MCI79418.1"/>
    </source>
</evidence>
<sequence>MTATVLDLLRDKSNRRRYLTLKGIPPSHGSDQKRVFTSLPTLLTTPFANHP</sequence>
<keyword evidence="2" id="KW-1185">Reference proteome</keyword>
<feature type="non-terminal residue" evidence="1">
    <location>
        <position position="51"/>
    </location>
</feature>
<name>A0A392UTR2_9FABA</name>
<dbReference type="AlphaFoldDB" id="A0A392UTR2"/>
<reference evidence="1 2" key="1">
    <citation type="journal article" date="2018" name="Front. Plant Sci.">
        <title>Red Clover (Trifolium pratense) and Zigzag Clover (T. medium) - A Picture of Genomic Similarities and Differences.</title>
        <authorList>
            <person name="Dluhosova J."/>
            <person name="Istvanek J."/>
            <person name="Nedelnik J."/>
            <person name="Repkova J."/>
        </authorList>
    </citation>
    <scope>NUCLEOTIDE SEQUENCE [LARGE SCALE GENOMIC DNA]</scope>
    <source>
        <strain evidence="2">cv. 10/8</strain>
        <tissue evidence="1">Leaf</tissue>
    </source>
</reference>
<evidence type="ECO:0000313" key="2">
    <source>
        <dbReference type="Proteomes" id="UP000265520"/>
    </source>
</evidence>
<accession>A0A392UTR2</accession>
<protein>
    <submittedName>
        <fullName evidence="1">Uncharacterized protein</fullName>
    </submittedName>
</protein>
<proteinExistence type="predicted"/>
<dbReference type="Proteomes" id="UP000265520">
    <property type="component" value="Unassembled WGS sequence"/>
</dbReference>
<dbReference type="EMBL" id="LXQA010973266">
    <property type="protein sequence ID" value="MCI79418.1"/>
    <property type="molecule type" value="Genomic_DNA"/>
</dbReference>